<dbReference type="Proteomes" id="UP001281410">
    <property type="component" value="Unassembled WGS sequence"/>
</dbReference>
<name>A0AAE0A2C5_9ROSI</name>
<comment type="caution">
    <text evidence="1">The sequence shown here is derived from an EMBL/GenBank/DDBJ whole genome shotgun (WGS) entry which is preliminary data.</text>
</comment>
<gene>
    <name evidence="1" type="ORF">Dsin_022096</name>
</gene>
<sequence>MKPTYNWWTPLAHSKMEKIGGPQFSAWTSEYVPAYKLQIDASRFKDVKFEGWRKSAENSALDQLCLPHLRKGEKYLGEQKSPPSFEFESIINQPVDAAALVKKKIKDAVGWSGDIITEMSVGAWIGEIPIFLKVTHEDDAGGEDKSINSAALVKDDADINSYPSYLVTEYDISVIGPSWRIFIFLCHLSLGNVLLKILQQP</sequence>
<protein>
    <submittedName>
        <fullName evidence="1">Uncharacterized protein</fullName>
    </submittedName>
</protein>
<keyword evidence="2" id="KW-1185">Reference proteome</keyword>
<proteinExistence type="predicted"/>
<dbReference type="PANTHER" id="PTHR35694:SF1">
    <property type="entry name" value="DENEDDYLASE"/>
    <property type="match status" value="1"/>
</dbReference>
<evidence type="ECO:0000313" key="1">
    <source>
        <dbReference type="EMBL" id="KAK3198681.1"/>
    </source>
</evidence>
<reference evidence="1" key="1">
    <citation type="journal article" date="2023" name="Plant J.">
        <title>Genome sequences and population genomics provide insights into the demographic history, inbreeding, and mutation load of two 'living fossil' tree species of Dipteronia.</title>
        <authorList>
            <person name="Feng Y."/>
            <person name="Comes H.P."/>
            <person name="Chen J."/>
            <person name="Zhu S."/>
            <person name="Lu R."/>
            <person name="Zhang X."/>
            <person name="Li P."/>
            <person name="Qiu J."/>
            <person name="Olsen K.M."/>
            <person name="Qiu Y."/>
        </authorList>
    </citation>
    <scope>NUCLEOTIDE SEQUENCE</scope>
    <source>
        <strain evidence="1">NBL</strain>
    </source>
</reference>
<evidence type="ECO:0000313" key="2">
    <source>
        <dbReference type="Proteomes" id="UP001281410"/>
    </source>
</evidence>
<accession>A0AAE0A2C5</accession>
<dbReference type="AlphaFoldDB" id="A0AAE0A2C5"/>
<organism evidence="1 2">
    <name type="scientific">Dipteronia sinensis</name>
    <dbReference type="NCBI Taxonomy" id="43782"/>
    <lineage>
        <taxon>Eukaryota</taxon>
        <taxon>Viridiplantae</taxon>
        <taxon>Streptophyta</taxon>
        <taxon>Embryophyta</taxon>
        <taxon>Tracheophyta</taxon>
        <taxon>Spermatophyta</taxon>
        <taxon>Magnoliopsida</taxon>
        <taxon>eudicotyledons</taxon>
        <taxon>Gunneridae</taxon>
        <taxon>Pentapetalae</taxon>
        <taxon>rosids</taxon>
        <taxon>malvids</taxon>
        <taxon>Sapindales</taxon>
        <taxon>Sapindaceae</taxon>
        <taxon>Hippocastanoideae</taxon>
        <taxon>Acereae</taxon>
        <taxon>Dipteronia</taxon>
    </lineage>
</organism>
<dbReference type="EMBL" id="JANJYJ010000007">
    <property type="protein sequence ID" value="KAK3198681.1"/>
    <property type="molecule type" value="Genomic_DNA"/>
</dbReference>
<dbReference type="PANTHER" id="PTHR35694">
    <property type="entry name" value="DENEDDYLASE"/>
    <property type="match status" value="1"/>
</dbReference>